<comment type="caution">
    <text evidence="1">The sequence shown here is derived from an EMBL/GenBank/DDBJ whole genome shotgun (WGS) entry which is preliminary data.</text>
</comment>
<organism evidence="1 2">
    <name type="scientific">Chitinophaga japonensis</name>
    <name type="common">Flexibacter japonensis</name>
    <dbReference type="NCBI Taxonomy" id="104662"/>
    <lineage>
        <taxon>Bacteria</taxon>
        <taxon>Pseudomonadati</taxon>
        <taxon>Bacteroidota</taxon>
        <taxon>Chitinophagia</taxon>
        <taxon>Chitinophagales</taxon>
        <taxon>Chitinophagaceae</taxon>
        <taxon>Chitinophaga</taxon>
    </lineage>
</organism>
<dbReference type="Proteomes" id="UP000316778">
    <property type="component" value="Unassembled WGS sequence"/>
</dbReference>
<dbReference type="Pfam" id="PF13595">
    <property type="entry name" value="DUF4138"/>
    <property type="match status" value="1"/>
</dbReference>
<reference evidence="1 2" key="1">
    <citation type="journal article" date="2013" name="Stand. Genomic Sci.">
        <title>Genomic Encyclopedia of Type Strains, Phase I: The one thousand microbial genomes (KMG-I) project.</title>
        <authorList>
            <person name="Kyrpides N.C."/>
            <person name="Woyke T."/>
            <person name="Eisen J.A."/>
            <person name="Garrity G."/>
            <person name="Lilburn T.G."/>
            <person name="Beck B.J."/>
            <person name="Whitman W.B."/>
            <person name="Hugenholtz P."/>
            <person name="Klenk H.P."/>
        </authorList>
    </citation>
    <scope>NUCLEOTIDE SEQUENCE [LARGE SCALE GENOMIC DNA]</scope>
    <source>
        <strain evidence="1 2">DSM 13484</strain>
    </source>
</reference>
<protein>
    <submittedName>
        <fullName evidence="1">Conjugative transposon TraN protein</fullName>
    </submittedName>
</protein>
<gene>
    <name evidence="1" type="ORF">LX66_1919</name>
</gene>
<accession>A0A562T3F1</accession>
<proteinExistence type="predicted"/>
<dbReference type="InterPro" id="IPR022298">
    <property type="entry name" value="Conjug_transposon_TraN"/>
</dbReference>
<keyword evidence="2" id="KW-1185">Reference proteome</keyword>
<dbReference type="RefSeq" id="WP_145712343.1">
    <property type="nucleotide sequence ID" value="NZ_BAAAFY010000001.1"/>
</dbReference>
<dbReference type="NCBIfam" id="TIGR03780">
    <property type="entry name" value="Bac_Flav_CT_N"/>
    <property type="match status" value="1"/>
</dbReference>
<sequence>MRVMMVFVLGVMQLFFNHDVAAQGALKMGGSLAPLGLSIAADKTTNLIFPYSIKSVDRGSKEILVQKAANVENVLQVKGAKRDFDDSNLTVITADGSLYSFLLTYADHPGILNLKLNRDDSADPVVEFSEYSDNEHRINGIADRIAKRKGTIKGKRQRKYDIALDLNGVYIDHDLLYFQVQLENDSYINYDIEQLRFFVRDRKQSKRTASQELEMRPLLVVGDIEKVRARSEQQVVFAFPKFTIPDKKKLVLQLLEKHGGRHLEVSIKYRTIAKALRPD</sequence>
<name>A0A562T3F1_CHIJA</name>
<dbReference type="OrthoDB" id="1038500at2"/>
<dbReference type="EMBL" id="VLLG01000003">
    <property type="protein sequence ID" value="TWI87848.1"/>
    <property type="molecule type" value="Genomic_DNA"/>
</dbReference>
<evidence type="ECO:0000313" key="2">
    <source>
        <dbReference type="Proteomes" id="UP000316778"/>
    </source>
</evidence>
<dbReference type="AlphaFoldDB" id="A0A562T3F1"/>
<evidence type="ECO:0000313" key="1">
    <source>
        <dbReference type="EMBL" id="TWI87848.1"/>
    </source>
</evidence>